<keyword evidence="3 5" id="KW-0067">ATP-binding</keyword>
<sequence length="255" mass="28345">MTNLLEVKGLTKKFGGVTAVDNVSFQVGEGEIVAVIGPNGAGKTTLFNTISCFMPPTSGEVIYQGNRLTGKKIYELAPLKISRTFQNLQIFRNMTVLENAMMGAHVKLRTNVLSAGFRLPIVKKDEEQAYQLALDALEMVGLLHLMHEKAGQLSYGLQKQLEFARAIMYEPTLVLLDEPMAGLNDAETKKMSEYIVEYKKKGHSFLFVEHKMATVMEIADRIVVIDFGKKIAEGTPEDVQRNEKVIKAYLGEEAV</sequence>
<evidence type="ECO:0000256" key="1">
    <source>
        <dbReference type="ARBA" id="ARBA00022448"/>
    </source>
</evidence>
<comment type="caution">
    <text evidence="5">The sequence shown here is derived from an EMBL/GenBank/DDBJ whole genome shotgun (WGS) entry which is preliminary data.</text>
</comment>
<dbReference type="FunFam" id="3.40.50.300:FF:000421">
    <property type="entry name" value="Branched-chain amino acid ABC transporter ATP-binding protein"/>
    <property type="match status" value="1"/>
</dbReference>
<protein>
    <submittedName>
        <fullName evidence="5">ATP-binding cassette domain-containing protein</fullName>
    </submittedName>
</protein>
<dbReference type="PANTHER" id="PTHR45772:SF7">
    <property type="entry name" value="AMINO ACID ABC TRANSPORTER ATP-BINDING PROTEIN"/>
    <property type="match status" value="1"/>
</dbReference>
<dbReference type="InterPro" id="IPR027417">
    <property type="entry name" value="P-loop_NTPase"/>
</dbReference>
<dbReference type="GO" id="GO:1903806">
    <property type="term" value="P:L-isoleucine import across plasma membrane"/>
    <property type="evidence" value="ECO:0007669"/>
    <property type="project" value="TreeGrafter"/>
</dbReference>
<name>A0A7X2Z6K6_9BACL</name>
<evidence type="ECO:0000259" key="4">
    <source>
        <dbReference type="PROSITE" id="PS50893"/>
    </source>
</evidence>
<dbReference type="Proteomes" id="UP000450917">
    <property type="component" value="Unassembled WGS sequence"/>
</dbReference>
<keyword evidence="6" id="KW-1185">Reference proteome</keyword>
<dbReference type="SUPFAM" id="SSF52540">
    <property type="entry name" value="P-loop containing nucleoside triphosphate hydrolases"/>
    <property type="match status" value="1"/>
</dbReference>
<feature type="domain" description="ABC transporter" evidence="4">
    <location>
        <begin position="5"/>
        <end position="252"/>
    </location>
</feature>
<dbReference type="GO" id="GO:0005304">
    <property type="term" value="F:L-valine transmembrane transporter activity"/>
    <property type="evidence" value="ECO:0007669"/>
    <property type="project" value="TreeGrafter"/>
</dbReference>
<dbReference type="GO" id="GO:0015192">
    <property type="term" value="F:L-phenylalanine transmembrane transporter activity"/>
    <property type="evidence" value="ECO:0007669"/>
    <property type="project" value="TreeGrafter"/>
</dbReference>
<keyword evidence="2" id="KW-0547">Nucleotide-binding</keyword>
<reference evidence="5 6" key="1">
    <citation type="submission" date="2019-11" db="EMBL/GenBank/DDBJ databases">
        <title>Draft genome sequences of five Paenibacillus species of dairy origin.</title>
        <authorList>
            <person name="Olajide A.M."/>
            <person name="Chen S."/>
            <person name="Lapointe G."/>
        </authorList>
    </citation>
    <scope>NUCLEOTIDE SEQUENCE [LARGE SCALE GENOMIC DNA]</scope>
    <source>
        <strain evidence="5 6">2CS3</strain>
    </source>
</reference>
<dbReference type="GO" id="GO:0005886">
    <property type="term" value="C:plasma membrane"/>
    <property type="evidence" value="ECO:0007669"/>
    <property type="project" value="TreeGrafter"/>
</dbReference>
<dbReference type="InterPro" id="IPR032823">
    <property type="entry name" value="BCA_ABC_TP_C"/>
</dbReference>
<dbReference type="EMBL" id="WNZX01000001">
    <property type="protein sequence ID" value="MUG69261.1"/>
    <property type="molecule type" value="Genomic_DNA"/>
</dbReference>
<dbReference type="GO" id="GO:0042941">
    <property type="term" value="P:D-alanine transmembrane transport"/>
    <property type="evidence" value="ECO:0007669"/>
    <property type="project" value="TreeGrafter"/>
</dbReference>
<dbReference type="Pfam" id="PF12399">
    <property type="entry name" value="BCA_ABC_TP_C"/>
    <property type="match status" value="1"/>
</dbReference>
<dbReference type="InterPro" id="IPR003439">
    <property type="entry name" value="ABC_transporter-like_ATP-bd"/>
</dbReference>
<dbReference type="GO" id="GO:0016887">
    <property type="term" value="F:ATP hydrolysis activity"/>
    <property type="evidence" value="ECO:0007669"/>
    <property type="project" value="InterPro"/>
</dbReference>
<dbReference type="GO" id="GO:1903805">
    <property type="term" value="P:L-valine import across plasma membrane"/>
    <property type="evidence" value="ECO:0007669"/>
    <property type="project" value="TreeGrafter"/>
</dbReference>
<dbReference type="GO" id="GO:0005524">
    <property type="term" value="F:ATP binding"/>
    <property type="evidence" value="ECO:0007669"/>
    <property type="project" value="UniProtKB-KW"/>
</dbReference>
<dbReference type="RefSeq" id="WP_141334212.1">
    <property type="nucleotide sequence ID" value="NZ_JBDLZV010000001.1"/>
</dbReference>
<keyword evidence="1" id="KW-0813">Transport</keyword>
<dbReference type="Gene3D" id="3.40.50.300">
    <property type="entry name" value="P-loop containing nucleotide triphosphate hydrolases"/>
    <property type="match status" value="1"/>
</dbReference>
<accession>A0A7X2Z6K6</accession>
<evidence type="ECO:0000313" key="5">
    <source>
        <dbReference type="EMBL" id="MUG69261.1"/>
    </source>
</evidence>
<dbReference type="InterPro" id="IPR003593">
    <property type="entry name" value="AAA+_ATPase"/>
</dbReference>
<proteinExistence type="predicted"/>
<dbReference type="PANTHER" id="PTHR45772">
    <property type="entry name" value="CONSERVED COMPONENT OF ABC TRANSPORTER FOR NATURAL AMINO ACIDS-RELATED"/>
    <property type="match status" value="1"/>
</dbReference>
<dbReference type="SMART" id="SM00382">
    <property type="entry name" value="AAA"/>
    <property type="match status" value="1"/>
</dbReference>
<dbReference type="GO" id="GO:0015188">
    <property type="term" value="F:L-isoleucine transmembrane transporter activity"/>
    <property type="evidence" value="ECO:0007669"/>
    <property type="project" value="TreeGrafter"/>
</dbReference>
<dbReference type="GO" id="GO:0015808">
    <property type="term" value="P:L-alanine transport"/>
    <property type="evidence" value="ECO:0007669"/>
    <property type="project" value="TreeGrafter"/>
</dbReference>
<evidence type="ECO:0000313" key="6">
    <source>
        <dbReference type="Proteomes" id="UP000450917"/>
    </source>
</evidence>
<dbReference type="Pfam" id="PF00005">
    <property type="entry name" value="ABC_tran"/>
    <property type="match status" value="1"/>
</dbReference>
<evidence type="ECO:0000256" key="3">
    <source>
        <dbReference type="ARBA" id="ARBA00022840"/>
    </source>
</evidence>
<dbReference type="CDD" id="cd03219">
    <property type="entry name" value="ABC_Mj1267_LivG_branched"/>
    <property type="match status" value="1"/>
</dbReference>
<organism evidence="5 6">
    <name type="scientific">Paenibacillus validus</name>
    <dbReference type="NCBI Taxonomy" id="44253"/>
    <lineage>
        <taxon>Bacteria</taxon>
        <taxon>Bacillati</taxon>
        <taxon>Bacillota</taxon>
        <taxon>Bacilli</taxon>
        <taxon>Bacillales</taxon>
        <taxon>Paenibacillaceae</taxon>
        <taxon>Paenibacillus</taxon>
    </lineage>
</organism>
<dbReference type="PROSITE" id="PS50893">
    <property type="entry name" value="ABC_TRANSPORTER_2"/>
    <property type="match status" value="1"/>
</dbReference>
<dbReference type="AlphaFoldDB" id="A0A7X2Z6K6"/>
<evidence type="ECO:0000256" key="2">
    <source>
        <dbReference type="ARBA" id="ARBA00022741"/>
    </source>
</evidence>
<gene>
    <name evidence="5" type="ORF">GNP93_01080</name>
</gene>
<dbReference type="InterPro" id="IPR051120">
    <property type="entry name" value="ABC_AA/LPS_Transport"/>
</dbReference>